<evidence type="ECO:0000313" key="1">
    <source>
        <dbReference type="EMBL" id="CAF4480804.1"/>
    </source>
</evidence>
<reference evidence="1" key="1">
    <citation type="submission" date="2021-02" db="EMBL/GenBank/DDBJ databases">
        <authorList>
            <person name="Nowell W R."/>
        </authorList>
    </citation>
    <scope>NUCLEOTIDE SEQUENCE</scope>
</reference>
<dbReference type="AlphaFoldDB" id="A0A820UBB4"/>
<organism evidence="1 2">
    <name type="scientific">Rotaria socialis</name>
    <dbReference type="NCBI Taxonomy" id="392032"/>
    <lineage>
        <taxon>Eukaryota</taxon>
        <taxon>Metazoa</taxon>
        <taxon>Spiralia</taxon>
        <taxon>Gnathifera</taxon>
        <taxon>Rotifera</taxon>
        <taxon>Eurotatoria</taxon>
        <taxon>Bdelloidea</taxon>
        <taxon>Philodinida</taxon>
        <taxon>Philodinidae</taxon>
        <taxon>Rotaria</taxon>
    </lineage>
</organism>
<proteinExistence type="predicted"/>
<dbReference type="EMBL" id="CAJOBQ010001365">
    <property type="protein sequence ID" value="CAF4480804.1"/>
    <property type="molecule type" value="Genomic_DNA"/>
</dbReference>
<evidence type="ECO:0000313" key="2">
    <source>
        <dbReference type="Proteomes" id="UP000663862"/>
    </source>
</evidence>
<protein>
    <submittedName>
        <fullName evidence="1">Uncharacterized protein</fullName>
    </submittedName>
</protein>
<dbReference type="Proteomes" id="UP000663862">
    <property type="component" value="Unassembled WGS sequence"/>
</dbReference>
<comment type="caution">
    <text evidence="1">The sequence shown here is derived from an EMBL/GenBank/DDBJ whole genome shotgun (WGS) entry which is preliminary data.</text>
</comment>
<gene>
    <name evidence="1" type="ORF">TSG867_LOCUS19473</name>
</gene>
<accession>A0A820UBB4</accession>
<feature type="non-terminal residue" evidence="1">
    <location>
        <position position="1"/>
    </location>
</feature>
<sequence>ITFILNEQNLGILHSLKTTSVETTHIRSLEPLLVLSRRIYCLSLNVMVNLGQKNKSRRHECRTFSASCQFLTGHRDSKSEISA</sequence>
<name>A0A820UBB4_9BILA</name>